<dbReference type="STRING" id="351627.Csac_2398"/>
<dbReference type="RefSeq" id="WP_011917897.1">
    <property type="nucleotide sequence ID" value="NC_009437.1"/>
</dbReference>
<evidence type="ECO:0000313" key="2">
    <source>
        <dbReference type="EMBL" id="ABP67975.1"/>
    </source>
</evidence>
<dbReference type="InterPro" id="IPR013422">
    <property type="entry name" value="CRISPR-assoc_prot_Cas5_N"/>
</dbReference>
<dbReference type="GO" id="GO:0051607">
    <property type="term" value="P:defense response to virus"/>
    <property type="evidence" value="ECO:0007669"/>
    <property type="project" value="UniProtKB-KW"/>
</dbReference>
<organism evidence="2 3">
    <name type="scientific">Caldicellulosiruptor saccharolyticus (strain ATCC 43494 / DSM 8903 / Tp8T 6331)</name>
    <dbReference type="NCBI Taxonomy" id="351627"/>
    <lineage>
        <taxon>Bacteria</taxon>
        <taxon>Bacillati</taxon>
        <taxon>Bacillota</taxon>
        <taxon>Bacillota incertae sedis</taxon>
        <taxon>Caldicellulosiruptorales</taxon>
        <taxon>Caldicellulosiruptoraceae</taxon>
        <taxon>Caldicellulosiruptor</taxon>
    </lineage>
</organism>
<accession>A4XM40</accession>
<dbReference type="InterPro" id="IPR021124">
    <property type="entry name" value="CRISPR-assoc_prot_Cas5"/>
</dbReference>
<dbReference type="HOGENOM" id="CLU_099059_0_0_9"/>
<protein>
    <submittedName>
        <fullName evidence="2">CRISPR-associated protein Cas5 family</fullName>
    </submittedName>
</protein>
<dbReference type="EMBL" id="CP000679">
    <property type="protein sequence ID" value="ABP67975.1"/>
    <property type="molecule type" value="Genomic_DNA"/>
</dbReference>
<gene>
    <name evidence="2" type="ordered locus">Csac_2398</name>
</gene>
<name>A4XM40_CALS8</name>
<dbReference type="eggNOG" id="COG1688">
    <property type="taxonomic scope" value="Bacteria"/>
</dbReference>
<dbReference type="Proteomes" id="UP000000256">
    <property type="component" value="Chromosome"/>
</dbReference>
<dbReference type="NCBIfam" id="TIGR01895">
    <property type="entry name" value="cas_Cas5t"/>
    <property type="match status" value="1"/>
</dbReference>
<dbReference type="AlphaFoldDB" id="A4XM40"/>
<dbReference type="InterPro" id="IPR013337">
    <property type="entry name" value="CRISPR-assoc_prot_Cas5_Tneap"/>
</dbReference>
<evidence type="ECO:0000256" key="1">
    <source>
        <dbReference type="ARBA" id="ARBA00023118"/>
    </source>
</evidence>
<dbReference type="NCBIfam" id="TIGR02593">
    <property type="entry name" value="CRISPR_cas5"/>
    <property type="match status" value="1"/>
</dbReference>
<keyword evidence="3" id="KW-1185">Reference proteome</keyword>
<proteinExistence type="predicted"/>
<reference evidence="2 3" key="1">
    <citation type="journal article" date="2008" name="Appl. Environ. Microbiol.">
        <title>Hydrogenomics of the extremely thermophilic bacterium Caldicellulosiruptor saccharolyticus.</title>
        <authorList>
            <person name="van de Werken H.J."/>
            <person name="Verhaart M.R."/>
            <person name="VanFossen A.L."/>
            <person name="Willquist K."/>
            <person name="Lewis D.L."/>
            <person name="Nichols J.D."/>
            <person name="Goorissen H.P."/>
            <person name="Mongodin E.F."/>
            <person name="Nelson K.E."/>
            <person name="van Niel E.W."/>
            <person name="Stams A.J."/>
            <person name="Ward D.E."/>
            <person name="de Vos W.M."/>
            <person name="van der Oost J."/>
            <person name="Kelly R.M."/>
            <person name="Kengen S.W."/>
        </authorList>
    </citation>
    <scope>NUCLEOTIDE SEQUENCE [LARGE SCALE GENOMIC DNA]</scope>
    <source>
        <strain evidence="3">ATCC 43494 / DSM 8903 / Tp8T 6331</strain>
    </source>
</reference>
<dbReference type="GO" id="GO:0043571">
    <property type="term" value="P:maintenance of CRISPR repeat elements"/>
    <property type="evidence" value="ECO:0007669"/>
    <property type="project" value="InterPro"/>
</dbReference>
<keyword evidence="1" id="KW-0051">Antiviral defense</keyword>
<dbReference type="KEGG" id="csc:Csac_2398"/>
<sequence length="249" mass="29100">MSQKLLKIKLYQPFANFRKPFSYGIVDSYPLPPPSTVKGWLHNILGAKNGEYYKMAVSICGKFNSIVYDIQRIIKFDRLRKEDSSAPILKDVSARVINDVIYVTNLVDVELCIHVNAEQEILERISHNIFNSYWGLGRKEDLLRVDEVKFFEPQVIEYRKYVKHNLLNIGMYLKTSTAEKLRVDGIRFRLNNRYIKTKDGLRIFTNKKDVVYFENLQHLNPIMSVSDKLLVDDENILIDLIGDDEYESL</sequence>
<dbReference type="OrthoDB" id="9782505at2"/>
<dbReference type="Pfam" id="PF09704">
    <property type="entry name" value="Cas_Cas5d"/>
    <property type="match status" value="1"/>
</dbReference>
<evidence type="ECO:0000313" key="3">
    <source>
        <dbReference type="Proteomes" id="UP000000256"/>
    </source>
</evidence>